<comment type="caution">
    <text evidence="2">The sequence shown here is derived from an EMBL/GenBank/DDBJ whole genome shotgun (WGS) entry which is preliminary data.</text>
</comment>
<feature type="transmembrane region" description="Helical" evidence="1">
    <location>
        <begin position="12"/>
        <end position="31"/>
    </location>
</feature>
<keyword evidence="3" id="KW-1185">Reference proteome</keyword>
<evidence type="ECO:0000313" key="3">
    <source>
        <dbReference type="Proteomes" id="UP000295636"/>
    </source>
</evidence>
<reference evidence="2 3" key="1">
    <citation type="submission" date="2019-03" db="EMBL/GenBank/DDBJ databases">
        <title>This is whole genome sequence of Paenibacillus sp MS74 strain.</title>
        <authorList>
            <person name="Trinh H.N."/>
        </authorList>
    </citation>
    <scope>NUCLEOTIDE SEQUENCE [LARGE SCALE GENOMIC DNA]</scope>
    <source>
        <strain evidence="2 3">MS74</strain>
    </source>
</reference>
<proteinExistence type="predicted"/>
<organism evidence="2 3">
    <name type="scientific">Paenibacillus piri</name>
    <dbReference type="NCBI Taxonomy" id="2547395"/>
    <lineage>
        <taxon>Bacteria</taxon>
        <taxon>Bacillati</taxon>
        <taxon>Bacillota</taxon>
        <taxon>Bacilli</taxon>
        <taxon>Bacillales</taxon>
        <taxon>Paenibacillaceae</taxon>
        <taxon>Paenibacillus</taxon>
    </lineage>
</organism>
<dbReference type="RefSeq" id="WP_133234588.1">
    <property type="nucleotide sequence ID" value="NZ_SMRT01000018.1"/>
</dbReference>
<feature type="transmembrane region" description="Helical" evidence="1">
    <location>
        <begin position="77"/>
        <end position="94"/>
    </location>
</feature>
<keyword evidence="1" id="KW-0472">Membrane</keyword>
<evidence type="ECO:0000256" key="1">
    <source>
        <dbReference type="SAM" id="Phobius"/>
    </source>
</evidence>
<dbReference type="OrthoDB" id="2888559at2"/>
<name>A0A4R5KCG3_9BACL</name>
<feature type="transmembrane region" description="Helical" evidence="1">
    <location>
        <begin position="100"/>
        <end position="119"/>
    </location>
</feature>
<dbReference type="AlphaFoldDB" id="A0A4R5KCG3"/>
<keyword evidence="1" id="KW-1133">Transmembrane helix</keyword>
<keyword evidence="1" id="KW-0812">Transmembrane</keyword>
<gene>
    <name evidence="2" type="ORF">E1757_28465</name>
</gene>
<evidence type="ECO:0000313" key="2">
    <source>
        <dbReference type="EMBL" id="TDF92999.1"/>
    </source>
</evidence>
<accession>A0A4R5KCG3</accession>
<dbReference type="Proteomes" id="UP000295636">
    <property type="component" value="Unassembled WGS sequence"/>
</dbReference>
<protein>
    <submittedName>
        <fullName evidence="2">Uncharacterized protein</fullName>
    </submittedName>
</protein>
<feature type="transmembrane region" description="Helical" evidence="1">
    <location>
        <begin position="46"/>
        <end position="65"/>
    </location>
</feature>
<dbReference type="EMBL" id="SMRT01000018">
    <property type="protein sequence ID" value="TDF92999.1"/>
    <property type="molecule type" value="Genomic_DNA"/>
</dbReference>
<sequence length="139" mass="15673">MKRISQLNDRIGRVLLFICTIGAFSSFILTIENVASADSATKVVEIWRMYGFILFTGLFLLLTIYPRRYAGLWELAFFHKAAVSVTIPLTIQQITPDIQFVAMIDGILALIVLIAYFLTKGYLAWQRFSNGNDSAINNT</sequence>